<evidence type="ECO:0000259" key="1">
    <source>
        <dbReference type="Pfam" id="PF13088"/>
    </source>
</evidence>
<dbReference type="Pfam" id="PF13088">
    <property type="entry name" value="BNR_2"/>
    <property type="match status" value="2"/>
</dbReference>
<dbReference type="Gene3D" id="2.120.10.10">
    <property type="match status" value="1"/>
</dbReference>
<dbReference type="AlphaFoldDB" id="A0A450RUJ7"/>
<reference evidence="2" key="1">
    <citation type="submission" date="2019-02" db="EMBL/GenBank/DDBJ databases">
        <authorList>
            <person name="Gruber-Vodicka R. H."/>
            <person name="Seah K. B. B."/>
        </authorList>
    </citation>
    <scope>NUCLEOTIDE SEQUENCE</scope>
    <source>
        <strain evidence="2">BECK_BZ15</strain>
    </source>
</reference>
<name>A0A450RUJ7_9GAMM</name>
<sequence length="368" mass="41075">MTTGSGEFIFPPQDKHVHSSSIVECRNGDLLVCWFYGSGERKASDVRIRGARLKSGSAAWGPVFEMADTPNLPDCNPVLFIDPEEKLWLFWIVVPAQRWENAILKVRTSTNYLQDGPPSWDWQDIILLQPGERFAQVLLNGLNALTPPSPLWSDYAPRYVDLIAEAAHDVGKRQTGWMTRTHPLVLSRGRLLLPLYSDGFNISLMALSDDRGTTWQASEPIVGLGNVQPSPVQRKNGDIVAFMRDNGGLPNRIQTSVSRDRGETWTLTRNMTIPNPGSSIEVIALKSGAWLLICNDTVDGRYQLAAYLSHDEGATWQLEGYLDKAASEAEGEYSYPSVLQADNGSIHVTYSYHTKDGRETIKHVTFRE</sequence>
<organism evidence="2">
    <name type="scientific">Candidatus Kentrum sp. FW</name>
    <dbReference type="NCBI Taxonomy" id="2126338"/>
    <lineage>
        <taxon>Bacteria</taxon>
        <taxon>Pseudomonadati</taxon>
        <taxon>Pseudomonadota</taxon>
        <taxon>Gammaproteobacteria</taxon>
        <taxon>Candidatus Kentrum</taxon>
    </lineage>
</organism>
<accession>A0A450RUJ7</accession>
<feature type="domain" description="Sialidase" evidence="1">
    <location>
        <begin position="179"/>
        <end position="348"/>
    </location>
</feature>
<dbReference type="InterPro" id="IPR036278">
    <property type="entry name" value="Sialidase_sf"/>
</dbReference>
<dbReference type="PANTHER" id="PTHR43752">
    <property type="entry name" value="BNR/ASP-BOX REPEAT FAMILY PROTEIN"/>
    <property type="match status" value="1"/>
</dbReference>
<gene>
    <name evidence="2" type="ORF">BECKFW1821A_GA0114235_100274</name>
</gene>
<proteinExistence type="predicted"/>
<dbReference type="EMBL" id="CAADEW010000002">
    <property type="protein sequence ID" value="VFJ42748.1"/>
    <property type="molecule type" value="Genomic_DNA"/>
</dbReference>
<dbReference type="InterPro" id="IPR011040">
    <property type="entry name" value="Sialidase"/>
</dbReference>
<dbReference type="SUPFAM" id="SSF50939">
    <property type="entry name" value="Sialidases"/>
    <property type="match status" value="1"/>
</dbReference>
<feature type="domain" description="Sialidase" evidence="1">
    <location>
        <begin position="28"/>
        <end position="112"/>
    </location>
</feature>
<dbReference type="CDD" id="cd15482">
    <property type="entry name" value="Sialidase_non-viral"/>
    <property type="match status" value="1"/>
</dbReference>
<evidence type="ECO:0000313" key="2">
    <source>
        <dbReference type="EMBL" id="VFJ42748.1"/>
    </source>
</evidence>
<protein>
    <submittedName>
        <fullName evidence="2">Predicted neuraminidase (Sialidase)</fullName>
    </submittedName>
</protein>
<dbReference type="PANTHER" id="PTHR43752:SF2">
    <property type="entry name" value="BNR_ASP-BOX REPEAT FAMILY PROTEIN"/>
    <property type="match status" value="1"/>
</dbReference>